<comment type="caution">
    <text evidence="2">The sequence shown here is derived from an EMBL/GenBank/DDBJ whole genome shotgun (WGS) entry which is preliminary data.</text>
</comment>
<dbReference type="SUPFAM" id="SSF54236">
    <property type="entry name" value="Ubiquitin-like"/>
    <property type="match status" value="1"/>
</dbReference>
<gene>
    <name evidence="2" type="ORF">HYH02_004719</name>
</gene>
<sequence length="246" mass="23593">MRLFVKGLDGVTVAVDVGRSGGSSSSEGSSGAAAAAAGAAAAAAVPAGTLEELMSAVEARLGVPAEDQVLTTLGGRPLRPLVVTAAGGGSDGGGAAVGAPGHGAGGGGSGGGDGGGGGRGGDLAACWGLQPHDTLQLSVRLRGGQPVKVKVLTPTPKVECGAQVTVDLEPDTPLRAVKAQLAAATGLPVGRCRVLLGAIGSLVLIDKSSNIGASYCGSTNNLYFATLPATEAPREPPAKADAASAK</sequence>
<evidence type="ECO:0000313" key="2">
    <source>
        <dbReference type="EMBL" id="KAG2450887.1"/>
    </source>
</evidence>
<accession>A0A835WP23</accession>
<dbReference type="OrthoDB" id="534821at2759"/>
<feature type="region of interest" description="Disordered" evidence="1">
    <location>
        <begin position="93"/>
        <end position="117"/>
    </location>
</feature>
<organism evidence="2 3">
    <name type="scientific">Chlamydomonas schloesseri</name>
    <dbReference type="NCBI Taxonomy" id="2026947"/>
    <lineage>
        <taxon>Eukaryota</taxon>
        <taxon>Viridiplantae</taxon>
        <taxon>Chlorophyta</taxon>
        <taxon>core chlorophytes</taxon>
        <taxon>Chlorophyceae</taxon>
        <taxon>CS clade</taxon>
        <taxon>Chlamydomonadales</taxon>
        <taxon>Chlamydomonadaceae</taxon>
        <taxon>Chlamydomonas</taxon>
    </lineage>
</organism>
<dbReference type="InterPro" id="IPR029071">
    <property type="entry name" value="Ubiquitin-like_domsf"/>
</dbReference>
<evidence type="ECO:0000256" key="1">
    <source>
        <dbReference type="SAM" id="MobiDB-lite"/>
    </source>
</evidence>
<reference evidence="2" key="1">
    <citation type="journal article" date="2020" name="bioRxiv">
        <title>Comparative genomics of Chlamydomonas.</title>
        <authorList>
            <person name="Craig R.J."/>
            <person name="Hasan A.R."/>
            <person name="Ness R.W."/>
            <person name="Keightley P.D."/>
        </authorList>
    </citation>
    <scope>NUCLEOTIDE SEQUENCE</scope>
    <source>
        <strain evidence="2">CCAP 11/173</strain>
    </source>
</reference>
<protein>
    <recommendedName>
        <fullName evidence="4">Ubiquitin-like domain-containing protein</fullName>
    </recommendedName>
</protein>
<proteinExistence type="predicted"/>
<evidence type="ECO:0000313" key="3">
    <source>
        <dbReference type="Proteomes" id="UP000613740"/>
    </source>
</evidence>
<name>A0A835WP23_9CHLO</name>
<evidence type="ECO:0008006" key="4">
    <source>
        <dbReference type="Google" id="ProtNLM"/>
    </source>
</evidence>
<dbReference type="AlphaFoldDB" id="A0A835WP23"/>
<dbReference type="EMBL" id="JAEHOD010000010">
    <property type="protein sequence ID" value="KAG2450887.1"/>
    <property type="molecule type" value="Genomic_DNA"/>
</dbReference>
<keyword evidence="3" id="KW-1185">Reference proteome</keyword>
<dbReference type="Proteomes" id="UP000613740">
    <property type="component" value="Unassembled WGS sequence"/>
</dbReference>
<dbReference type="Gene3D" id="3.10.20.90">
    <property type="entry name" value="Phosphatidylinositol 3-kinase Catalytic Subunit, Chain A, domain 1"/>
    <property type="match status" value="1"/>
</dbReference>